<reference evidence="1 2" key="1">
    <citation type="submission" date="2019-07" db="EMBL/GenBank/DDBJ databases">
        <title>Whole genome shotgun sequence of Adhaeribacter aerolatus NBRC 106133.</title>
        <authorList>
            <person name="Hosoyama A."/>
            <person name="Uohara A."/>
            <person name="Ohji S."/>
            <person name="Ichikawa N."/>
        </authorList>
    </citation>
    <scope>NUCLEOTIDE SEQUENCE [LARGE SCALE GENOMIC DNA]</scope>
    <source>
        <strain evidence="1 2">NBRC 106133</strain>
    </source>
</reference>
<name>A0A512AUY3_9BACT</name>
<keyword evidence="2" id="KW-1185">Reference proteome</keyword>
<gene>
    <name evidence="1" type="ORF">AAE02nite_11960</name>
</gene>
<comment type="caution">
    <text evidence="1">The sequence shown here is derived from an EMBL/GenBank/DDBJ whole genome shotgun (WGS) entry which is preliminary data.</text>
</comment>
<accession>A0A512AUY3</accession>
<evidence type="ECO:0000313" key="1">
    <source>
        <dbReference type="EMBL" id="GEO03532.1"/>
    </source>
</evidence>
<dbReference type="RefSeq" id="WP_146895972.1">
    <property type="nucleotide sequence ID" value="NZ_BJYS01000006.1"/>
</dbReference>
<dbReference type="AlphaFoldDB" id="A0A512AUY3"/>
<protein>
    <submittedName>
        <fullName evidence="1">Uncharacterized protein</fullName>
    </submittedName>
</protein>
<sequence length="75" mass="8686">MGKRQVRIFRKDILLKKAELEGKTGHVIMADHVVHNGQILAVSDSQLELRDPRFNKHILEIGTIEEVVYDKETDY</sequence>
<proteinExistence type="predicted"/>
<evidence type="ECO:0000313" key="2">
    <source>
        <dbReference type="Proteomes" id="UP000321532"/>
    </source>
</evidence>
<dbReference type="Proteomes" id="UP000321532">
    <property type="component" value="Unassembled WGS sequence"/>
</dbReference>
<dbReference type="EMBL" id="BJYS01000006">
    <property type="protein sequence ID" value="GEO03532.1"/>
    <property type="molecule type" value="Genomic_DNA"/>
</dbReference>
<dbReference type="OrthoDB" id="853861at2"/>
<organism evidence="1 2">
    <name type="scientific">Adhaeribacter aerolatus</name>
    <dbReference type="NCBI Taxonomy" id="670289"/>
    <lineage>
        <taxon>Bacteria</taxon>
        <taxon>Pseudomonadati</taxon>
        <taxon>Bacteroidota</taxon>
        <taxon>Cytophagia</taxon>
        <taxon>Cytophagales</taxon>
        <taxon>Hymenobacteraceae</taxon>
        <taxon>Adhaeribacter</taxon>
    </lineage>
</organism>